<feature type="compositionally biased region" description="Basic and acidic residues" evidence="1">
    <location>
        <begin position="1"/>
        <end position="12"/>
    </location>
</feature>
<evidence type="ECO:0000313" key="3">
    <source>
        <dbReference type="Proteomes" id="UP000324897"/>
    </source>
</evidence>
<organism evidence="2 3">
    <name type="scientific">Eragrostis curvula</name>
    <name type="common">weeping love grass</name>
    <dbReference type="NCBI Taxonomy" id="38414"/>
    <lineage>
        <taxon>Eukaryota</taxon>
        <taxon>Viridiplantae</taxon>
        <taxon>Streptophyta</taxon>
        <taxon>Embryophyta</taxon>
        <taxon>Tracheophyta</taxon>
        <taxon>Spermatophyta</taxon>
        <taxon>Magnoliopsida</taxon>
        <taxon>Liliopsida</taxon>
        <taxon>Poales</taxon>
        <taxon>Poaceae</taxon>
        <taxon>PACMAD clade</taxon>
        <taxon>Chloridoideae</taxon>
        <taxon>Eragrostideae</taxon>
        <taxon>Eragrostidinae</taxon>
        <taxon>Eragrostis</taxon>
    </lineage>
</organism>
<dbReference type="EMBL" id="RWGY01001122">
    <property type="protein sequence ID" value="TVT96823.1"/>
    <property type="molecule type" value="Genomic_DNA"/>
</dbReference>
<accession>A0A5J9SDB7</accession>
<protein>
    <recommendedName>
        <fullName evidence="4">TCP domain-containing protein</fullName>
    </recommendedName>
</protein>
<feature type="non-terminal residue" evidence="2">
    <location>
        <position position="1"/>
    </location>
</feature>
<evidence type="ECO:0008006" key="4">
    <source>
        <dbReference type="Google" id="ProtNLM"/>
    </source>
</evidence>
<evidence type="ECO:0000313" key="2">
    <source>
        <dbReference type="EMBL" id="TVT96823.1"/>
    </source>
</evidence>
<feature type="region of interest" description="Disordered" evidence="1">
    <location>
        <begin position="1"/>
        <end position="36"/>
    </location>
</feature>
<feature type="region of interest" description="Disordered" evidence="1">
    <location>
        <begin position="110"/>
        <end position="145"/>
    </location>
</feature>
<proteinExistence type="predicted"/>
<dbReference type="Gramene" id="TVT96823">
    <property type="protein sequence ID" value="TVT96823"/>
    <property type="gene ID" value="EJB05_57962"/>
</dbReference>
<keyword evidence="3" id="KW-1185">Reference proteome</keyword>
<name>A0A5J9SDB7_9POAL</name>
<dbReference type="Proteomes" id="UP000324897">
    <property type="component" value="Unassembled WGS sequence"/>
</dbReference>
<comment type="caution">
    <text evidence="2">The sequence shown here is derived from an EMBL/GenBank/DDBJ whole genome shotgun (WGS) entry which is preliminary data.</text>
</comment>
<dbReference type="AlphaFoldDB" id="A0A5J9SDB7"/>
<evidence type="ECO:0000256" key="1">
    <source>
        <dbReference type="SAM" id="MobiDB-lite"/>
    </source>
</evidence>
<reference evidence="2 3" key="1">
    <citation type="journal article" date="2019" name="Sci. Rep.">
        <title>A high-quality genome of Eragrostis curvula grass provides insights into Poaceae evolution and supports new strategies to enhance forage quality.</title>
        <authorList>
            <person name="Carballo J."/>
            <person name="Santos B.A.C.M."/>
            <person name="Zappacosta D."/>
            <person name="Garbus I."/>
            <person name="Selva J.P."/>
            <person name="Gallo C.A."/>
            <person name="Diaz A."/>
            <person name="Albertini E."/>
            <person name="Caccamo M."/>
            <person name="Echenique V."/>
        </authorList>
    </citation>
    <scope>NUCLEOTIDE SEQUENCE [LARGE SCALE GENOMIC DNA]</scope>
    <source>
        <strain evidence="3">cv. Victoria</strain>
        <tissue evidence="2">Leaf</tissue>
    </source>
</reference>
<sequence>MRKRYREDDLFKDAPQPQQHPDAGGEPEEAEQKARVLPAAMWAVQAPPTNSSAGAFWMQPAWPFGGGGHAGAGTVQAPLQFMSTRSFPGGGMGDSNNNNSNIGMLAALNASGGGGVQHQPETATIAQRHRTNGGDSGGHSAASPQ</sequence>
<gene>
    <name evidence="2" type="ORF">EJB05_57962</name>
</gene>
<dbReference type="OrthoDB" id="1923470at2759"/>